<feature type="compositionally biased region" description="Polar residues" evidence="1">
    <location>
        <begin position="1"/>
        <end position="17"/>
    </location>
</feature>
<protein>
    <submittedName>
        <fullName evidence="2">Uncharacterized protein</fullName>
    </submittedName>
</protein>
<dbReference type="Proteomes" id="UP000601435">
    <property type="component" value="Unassembled WGS sequence"/>
</dbReference>
<comment type="caution">
    <text evidence="2">The sequence shown here is derived from an EMBL/GenBank/DDBJ whole genome shotgun (WGS) entry which is preliminary data.</text>
</comment>
<sequence length="57" mass="6466">DPSWKGHSSQAATSASYNPAAKWKPTLERAPGKPHFIDTVQELFEHAEHAEHEEKWV</sequence>
<evidence type="ECO:0000313" key="2">
    <source>
        <dbReference type="EMBL" id="CAE7843362.1"/>
    </source>
</evidence>
<name>A0A812ZYP6_9DINO</name>
<feature type="non-terminal residue" evidence="2">
    <location>
        <position position="1"/>
    </location>
</feature>
<dbReference type="EMBL" id="CAJNJA010051042">
    <property type="protein sequence ID" value="CAE7843362.1"/>
    <property type="molecule type" value="Genomic_DNA"/>
</dbReference>
<keyword evidence="3" id="KW-1185">Reference proteome</keyword>
<reference evidence="2" key="1">
    <citation type="submission" date="2021-02" db="EMBL/GenBank/DDBJ databases">
        <authorList>
            <person name="Dougan E. K."/>
            <person name="Rhodes N."/>
            <person name="Thang M."/>
            <person name="Chan C."/>
        </authorList>
    </citation>
    <scope>NUCLEOTIDE SEQUENCE</scope>
</reference>
<evidence type="ECO:0000256" key="1">
    <source>
        <dbReference type="SAM" id="MobiDB-lite"/>
    </source>
</evidence>
<proteinExistence type="predicted"/>
<feature type="region of interest" description="Disordered" evidence="1">
    <location>
        <begin position="1"/>
        <end position="32"/>
    </location>
</feature>
<gene>
    <name evidence="2" type="ORF">SNEC2469_LOCUS25710</name>
</gene>
<dbReference type="OrthoDB" id="431154at2759"/>
<organism evidence="2 3">
    <name type="scientific">Symbiodinium necroappetens</name>
    <dbReference type="NCBI Taxonomy" id="1628268"/>
    <lineage>
        <taxon>Eukaryota</taxon>
        <taxon>Sar</taxon>
        <taxon>Alveolata</taxon>
        <taxon>Dinophyceae</taxon>
        <taxon>Suessiales</taxon>
        <taxon>Symbiodiniaceae</taxon>
        <taxon>Symbiodinium</taxon>
    </lineage>
</organism>
<accession>A0A812ZYP6</accession>
<evidence type="ECO:0000313" key="3">
    <source>
        <dbReference type="Proteomes" id="UP000601435"/>
    </source>
</evidence>
<feature type="non-terminal residue" evidence="2">
    <location>
        <position position="57"/>
    </location>
</feature>
<dbReference type="AlphaFoldDB" id="A0A812ZYP6"/>